<dbReference type="EMBL" id="JAKZGP010000043">
    <property type="protein sequence ID" value="MCH7410669.1"/>
    <property type="molecule type" value="Genomic_DNA"/>
</dbReference>
<gene>
    <name evidence="1" type="ORF">MM239_14775</name>
</gene>
<name>A0ABS9V2M6_9BACT</name>
<proteinExistence type="predicted"/>
<keyword evidence="2" id="KW-1185">Reference proteome</keyword>
<dbReference type="Proteomes" id="UP001165489">
    <property type="component" value="Unassembled WGS sequence"/>
</dbReference>
<evidence type="ECO:0000313" key="2">
    <source>
        <dbReference type="Proteomes" id="UP001165489"/>
    </source>
</evidence>
<reference evidence="1" key="1">
    <citation type="submission" date="2022-03" db="EMBL/GenBank/DDBJ databases">
        <title>De novo assembled genomes of Belliella spp. (Cyclobacteriaceae) strains.</title>
        <authorList>
            <person name="Szabo A."/>
            <person name="Korponai K."/>
            <person name="Felfoldi T."/>
        </authorList>
    </citation>
    <scope>NUCLEOTIDE SEQUENCE</scope>
    <source>
        <strain evidence="1">DSM 111904</strain>
    </source>
</reference>
<accession>A0ABS9V2M6</accession>
<protein>
    <submittedName>
        <fullName evidence="1">Uncharacterized protein</fullName>
    </submittedName>
</protein>
<dbReference type="RefSeq" id="WP_241349029.1">
    <property type="nucleotide sequence ID" value="NZ_JAKZGP010000043.1"/>
</dbReference>
<sequence length="62" mass="7011">MPGLYHGFGLVREVQQRWVPCAGQTILLLPCLPVSYSLFQILRSPLKLTFKKRLPVFIIIGG</sequence>
<organism evidence="1 2">
    <name type="scientific">Belliella filtrata</name>
    <dbReference type="NCBI Taxonomy" id="2923435"/>
    <lineage>
        <taxon>Bacteria</taxon>
        <taxon>Pseudomonadati</taxon>
        <taxon>Bacteroidota</taxon>
        <taxon>Cytophagia</taxon>
        <taxon>Cytophagales</taxon>
        <taxon>Cyclobacteriaceae</taxon>
        <taxon>Belliella</taxon>
    </lineage>
</organism>
<evidence type="ECO:0000313" key="1">
    <source>
        <dbReference type="EMBL" id="MCH7410669.1"/>
    </source>
</evidence>
<comment type="caution">
    <text evidence="1">The sequence shown here is derived from an EMBL/GenBank/DDBJ whole genome shotgun (WGS) entry which is preliminary data.</text>
</comment>